<proteinExistence type="predicted"/>
<comment type="caution">
    <text evidence="1">The sequence shown here is derived from an EMBL/GenBank/DDBJ whole genome shotgun (WGS) entry which is preliminary data.</text>
</comment>
<gene>
    <name evidence="1" type="ORF">HANVADRAFT_120493</name>
</gene>
<dbReference type="EMBL" id="LXPE01000003">
    <property type="protein sequence ID" value="OBA28447.1"/>
    <property type="molecule type" value="Genomic_DNA"/>
</dbReference>
<dbReference type="AlphaFoldDB" id="A0A1B7TI77"/>
<dbReference type="Proteomes" id="UP000092321">
    <property type="component" value="Unassembled WGS sequence"/>
</dbReference>
<name>A0A1B7TI77_9ASCO</name>
<evidence type="ECO:0000313" key="2">
    <source>
        <dbReference type="Proteomes" id="UP000092321"/>
    </source>
</evidence>
<evidence type="ECO:0000313" key="1">
    <source>
        <dbReference type="EMBL" id="OBA28447.1"/>
    </source>
</evidence>
<protein>
    <submittedName>
        <fullName evidence="1">Uncharacterized protein</fullName>
    </submittedName>
</protein>
<sequence length="144" mass="16785">MNLDRTGILGLNILKNIFFGIDMQEMVVILAEPKYDNDEGDIEEITSKEQLYSKIHITDFKKRIQNGKNKLNNNNNLKLTNGLNTNANKDEKDSILLTEKIYSNAVATCFTFFSSFYFNNRFSLKKKRNKEQKNQLVTNIYNFI</sequence>
<organism evidence="1 2">
    <name type="scientific">Hanseniaspora valbyensis NRRL Y-1626</name>
    <dbReference type="NCBI Taxonomy" id="766949"/>
    <lineage>
        <taxon>Eukaryota</taxon>
        <taxon>Fungi</taxon>
        <taxon>Dikarya</taxon>
        <taxon>Ascomycota</taxon>
        <taxon>Saccharomycotina</taxon>
        <taxon>Saccharomycetes</taxon>
        <taxon>Saccharomycodales</taxon>
        <taxon>Saccharomycodaceae</taxon>
        <taxon>Hanseniaspora</taxon>
    </lineage>
</organism>
<reference evidence="2" key="1">
    <citation type="journal article" date="2016" name="Proc. Natl. Acad. Sci. U.S.A.">
        <title>Comparative genomics of biotechnologically important yeasts.</title>
        <authorList>
            <person name="Riley R."/>
            <person name="Haridas S."/>
            <person name="Wolfe K.H."/>
            <person name="Lopes M.R."/>
            <person name="Hittinger C.T."/>
            <person name="Goeker M."/>
            <person name="Salamov A.A."/>
            <person name="Wisecaver J.H."/>
            <person name="Long T.M."/>
            <person name="Calvey C.H."/>
            <person name="Aerts A.L."/>
            <person name="Barry K.W."/>
            <person name="Choi C."/>
            <person name="Clum A."/>
            <person name="Coughlan A.Y."/>
            <person name="Deshpande S."/>
            <person name="Douglass A.P."/>
            <person name="Hanson S.J."/>
            <person name="Klenk H.-P."/>
            <person name="LaButti K.M."/>
            <person name="Lapidus A."/>
            <person name="Lindquist E.A."/>
            <person name="Lipzen A.M."/>
            <person name="Meier-Kolthoff J.P."/>
            <person name="Ohm R.A."/>
            <person name="Otillar R.P."/>
            <person name="Pangilinan J.L."/>
            <person name="Peng Y."/>
            <person name="Rokas A."/>
            <person name="Rosa C.A."/>
            <person name="Scheuner C."/>
            <person name="Sibirny A.A."/>
            <person name="Slot J.C."/>
            <person name="Stielow J.B."/>
            <person name="Sun H."/>
            <person name="Kurtzman C.P."/>
            <person name="Blackwell M."/>
            <person name="Grigoriev I.V."/>
            <person name="Jeffries T.W."/>
        </authorList>
    </citation>
    <scope>NUCLEOTIDE SEQUENCE [LARGE SCALE GENOMIC DNA]</scope>
    <source>
        <strain evidence="2">NRRL Y-1626</strain>
    </source>
</reference>
<keyword evidence="2" id="KW-1185">Reference proteome</keyword>
<accession>A0A1B7TI77</accession>